<evidence type="ECO:0000313" key="2">
    <source>
        <dbReference type="EMBL" id="CAH2217217.1"/>
    </source>
</evidence>
<organism evidence="2 3">
    <name type="scientific">Pararge aegeria aegeria</name>
    <dbReference type="NCBI Taxonomy" id="348720"/>
    <lineage>
        <taxon>Eukaryota</taxon>
        <taxon>Metazoa</taxon>
        <taxon>Ecdysozoa</taxon>
        <taxon>Arthropoda</taxon>
        <taxon>Hexapoda</taxon>
        <taxon>Insecta</taxon>
        <taxon>Pterygota</taxon>
        <taxon>Neoptera</taxon>
        <taxon>Endopterygota</taxon>
        <taxon>Lepidoptera</taxon>
        <taxon>Glossata</taxon>
        <taxon>Ditrysia</taxon>
        <taxon>Papilionoidea</taxon>
        <taxon>Nymphalidae</taxon>
        <taxon>Satyrinae</taxon>
        <taxon>Satyrini</taxon>
        <taxon>Parargina</taxon>
        <taxon>Pararge</taxon>
    </lineage>
</organism>
<accession>A0A8S4QVT6</accession>
<comment type="caution">
    <text evidence="2">The sequence shown here is derived from an EMBL/GenBank/DDBJ whole genome shotgun (WGS) entry which is preliminary data.</text>
</comment>
<feature type="non-terminal residue" evidence="2">
    <location>
        <position position="1"/>
    </location>
</feature>
<keyword evidence="3" id="KW-1185">Reference proteome</keyword>
<feature type="region of interest" description="Disordered" evidence="1">
    <location>
        <begin position="1"/>
        <end position="29"/>
    </location>
</feature>
<evidence type="ECO:0000256" key="1">
    <source>
        <dbReference type="SAM" id="MobiDB-lite"/>
    </source>
</evidence>
<dbReference type="Proteomes" id="UP000838756">
    <property type="component" value="Unassembled WGS sequence"/>
</dbReference>
<gene>
    <name evidence="2" type="primary">jg18817</name>
    <name evidence="2" type="ORF">PAEG_LOCUS5133</name>
</gene>
<dbReference type="AlphaFoldDB" id="A0A8S4QVT6"/>
<name>A0A8S4QVT6_9NEOP</name>
<proteinExistence type="predicted"/>
<reference evidence="2" key="1">
    <citation type="submission" date="2022-03" db="EMBL/GenBank/DDBJ databases">
        <authorList>
            <person name="Lindestad O."/>
        </authorList>
    </citation>
    <scope>NUCLEOTIDE SEQUENCE</scope>
</reference>
<evidence type="ECO:0000313" key="3">
    <source>
        <dbReference type="Proteomes" id="UP000838756"/>
    </source>
</evidence>
<protein>
    <submittedName>
        <fullName evidence="2">Jg18817 protein</fullName>
    </submittedName>
</protein>
<dbReference type="EMBL" id="CAKXAJ010017833">
    <property type="protein sequence ID" value="CAH2217217.1"/>
    <property type="molecule type" value="Genomic_DNA"/>
</dbReference>
<sequence>KHPDSEKHSCSSHKHLPVVGIEPTATESESRVAAHCASRPPNPHVPVTTPATMSFSPEHRIANMWRGAEVTMAAV</sequence>